<protein>
    <submittedName>
        <fullName evidence="1">Uncharacterized protein</fullName>
    </submittedName>
</protein>
<dbReference type="Proteomes" id="UP000254640">
    <property type="component" value="Unassembled WGS sequence"/>
</dbReference>
<sequence>MSRAEHLYHRIMVGLLFTLLALPFTGHTALCTVVRLE</sequence>
<dbReference type="AlphaFoldDB" id="A0A379ANT2"/>
<proteinExistence type="predicted"/>
<evidence type="ECO:0000313" key="2">
    <source>
        <dbReference type="Proteomes" id="UP000254640"/>
    </source>
</evidence>
<name>A0A379ANT2_ENTAG</name>
<accession>A0A379ANT2</accession>
<organism evidence="1 2">
    <name type="scientific">Enterobacter agglomerans</name>
    <name type="common">Erwinia herbicola</name>
    <name type="synonym">Pantoea agglomerans</name>
    <dbReference type="NCBI Taxonomy" id="549"/>
    <lineage>
        <taxon>Bacteria</taxon>
        <taxon>Pseudomonadati</taxon>
        <taxon>Pseudomonadota</taxon>
        <taxon>Gammaproteobacteria</taxon>
        <taxon>Enterobacterales</taxon>
        <taxon>Erwiniaceae</taxon>
        <taxon>Pantoea</taxon>
        <taxon>Pantoea agglomerans group</taxon>
    </lineage>
</organism>
<keyword evidence="2" id="KW-1185">Reference proteome</keyword>
<dbReference type="EMBL" id="UGSO01000001">
    <property type="protein sequence ID" value="SUB18950.1"/>
    <property type="molecule type" value="Genomic_DNA"/>
</dbReference>
<evidence type="ECO:0000313" key="1">
    <source>
        <dbReference type="EMBL" id="SUB18950.1"/>
    </source>
</evidence>
<gene>
    <name evidence="1" type="ORF">NCTC9381_04924</name>
</gene>
<reference evidence="1 2" key="1">
    <citation type="submission" date="2018-06" db="EMBL/GenBank/DDBJ databases">
        <authorList>
            <consortium name="Pathogen Informatics"/>
            <person name="Doyle S."/>
        </authorList>
    </citation>
    <scope>NUCLEOTIDE SEQUENCE [LARGE SCALE GENOMIC DNA]</scope>
    <source>
        <strain evidence="1 2">NCTC9381</strain>
    </source>
</reference>